<protein>
    <submittedName>
        <fullName evidence="1">Acetamidase</fullName>
    </submittedName>
</protein>
<gene>
    <name evidence="1" type="ORF">B9Q03_08395</name>
</gene>
<reference evidence="1 2" key="1">
    <citation type="submission" date="2017-04" db="EMBL/GenBank/DDBJ databases">
        <title>Novel microbial lineages endemic to geothermal iron-oxide mats fill important gaps in the evolutionary history of Archaea.</title>
        <authorList>
            <person name="Jay Z.J."/>
            <person name="Beam J.P."/>
            <person name="Dlakic M."/>
            <person name="Rusch D.B."/>
            <person name="Kozubal M.A."/>
            <person name="Inskeep W.P."/>
        </authorList>
    </citation>
    <scope>NUCLEOTIDE SEQUENCE [LARGE SCALE GENOMIC DNA]</scope>
    <source>
        <strain evidence="1">OSP_D</strain>
    </source>
</reference>
<dbReference type="SUPFAM" id="SSF141130">
    <property type="entry name" value="Acetamidase/Formamidase-like"/>
    <property type="match status" value="1"/>
</dbReference>
<dbReference type="Pfam" id="PF03069">
    <property type="entry name" value="FmdA_AmdA"/>
    <property type="match status" value="2"/>
</dbReference>
<dbReference type="Gene3D" id="2.60.120.580">
    <property type="entry name" value="Acetamidase/Formamidase-like domains"/>
    <property type="match status" value="2"/>
</dbReference>
<dbReference type="GO" id="GO:0016811">
    <property type="term" value="F:hydrolase activity, acting on carbon-nitrogen (but not peptide) bonds, in linear amides"/>
    <property type="evidence" value="ECO:0007669"/>
    <property type="project" value="InterPro"/>
</dbReference>
<evidence type="ECO:0000313" key="1">
    <source>
        <dbReference type="EMBL" id="PSN89637.1"/>
    </source>
</evidence>
<dbReference type="InterPro" id="IPR004304">
    <property type="entry name" value="FmdA_AmdA"/>
</dbReference>
<dbReference type="EMBL" id="NEXE01000093">
    <property type="protein sequence ID" value="PSN89637.1"/>
    <property type="molecule type" value="Genomic_DNA"/>
</dbReference>
<sequence length="301" mass="33032">MMASNIHFKWRPHNPPVLRVYPDEPFEVIIPDSSTSQIKPNFTVKQLAAIDESKFDGAVGPVYVDGANPGDTLEVILDTIEVGDWGWTAILNNFGLLKGSFKETFVVWEIRNGWAATKGDFLAGVRIPVRPFLGVVGAAPAEGEFGMIPPRYFGGNMDNRLLRGGSHLFLPVSREGGLVSFADPHASQGDGEVCGTAIETSARITVRIRVHKNTELKTPMMETSEEEVGERVVTMGISNDLYSAAKEALLQMIHYLGDRGFTPEEAYVLCSVAGNLRISEIVDEPNYVVSLVLPKELTRKQ</sequence>
<dbReference type="PANTHER" id="PTHR31891:SF1">
    <property type="entry name" value="FORMAMIDASE C869.04-RELATED"/>
    <property type="match status" value="1"/>
</dbReference>
<dbReference type="Gene3D" id="3.10.28.20">
    <property type="entry name" value="Acetamidase/Formamidase-like domains"/>
    <property type="match status" value="1"/>
</dbReference>
<organism evidence="1 2">
    <name type="scientific">Candidatus Marsarchaeota G2 archaeon OSP_D</name>
    <dbReference type="NCBI Taxonomy" id="1978157"/>
    <lineage>
        <taxon>Archaea</taxon>
        <taxon>Candidatus Marsarchaeota</taxon>
        <taxon>Candidatus Marsarchaeota group 2</taxon>
    </lineage>
</organism>
<accession>A0A2R6ATC7</accession>
<name>A0A2R6ATC7_9ARCH</name>
<comment type="caution">
    <text evidence="1">The sequence shown here is derived from an EMBL/GenBank/DDBJ whole genome shotgun (WGS) entry which is preliminary data.</text>
</comment>
<proteinExistence type="predicted"/>
<dbReference type="AlphaFoldDB" id="A0A2R6ATC7"/>
<evidence type="ECO:0000313" key="2">
    <source>
        <dbReference type="Proteomes" id="UP000240322"/>
    </source>
</evidence>
<dbReference type="PANTHER" id="PTHR31891">
    <property type="entry name" value="FORMAMIDASE C869.04-RELATED"/>
    <property type="match status" value="1"/>
</dbReference>
<dbReference type="Proteomes" id="UP000240322">
    <property type="component" value="Unassembled WGS sequence"/>
</dbReference>